<evidence type="ECO:0000313" key="1">
    <source>
        <dbReference type="EMBL" id="SDD37085.1"/>
    </source>
</evidence>
<sequence length="102" mass="10998">MPTIHPQSIYNFGVWSSGVANQFTSQVQSQMSQQGCNKEGFDGLLIPLQAAMDLLRGITEQVNKGFSGKLASIAMGLEATANQYQGVEQHNTTLLNQTPARG</sequence>
<name>A0A1G6U962_9PSEU</name>
<dbReference type="Proteomes" id="UP000199501">
    <property type="component" value="Unassembled WGS sequence"/>
</dbReference>
<protein>
    <submittedName>
        <fullName evidence="1">Uncharacterized protein</fullName>
    </submittedName>
</protein>
<dbReference type="AlphaFoldDB" id="A0A1G6U962"/>
<dbReference type="EMBL" id="FMZZ01000010">
    <property type="protein sequence ID" value="SDD37085.1"/>
    <property type="molecule type" value="Genomic_DNA"/>
</dbReference>
<keyword evidence="2" id="KW-1185">Reference proteome</keyword>
<accession>A0A1G6U962</accession>
<organism evidence="1 2">
    <name type="scientific">Actinokineospora iranica</name>
    <dbReference type="NCBI Taxonomy" id="1271860"/>
    <lineage>
        <taxon>Bacteria</taxon>
        <taxon>Bacillati</taxon>
        <taxon>Actinomycetota</taxon>
        <taxon>Actinomycetes</taxon>
        <taxon>Pseudonocardiales</taxon>
        <taxon>Pseudonocardiaceae</taxon>
        <taxon>Actinokineospora</taxon>
    </lineage>
</organism>
<proteinExistence type="predicted"/>
<gene>
    <name evidence="1" type="ORF">SAMN05216174_110138</name>
</gene>
<dbReference type="STRING" id="1271860.SAMN05216174_110138"/>
<evidence type="ECO:0000313" key="2">
    <source>
        <dbReference type="Proteomes" id="UP000199501"/>
    </source>
</evidence>
<reference evidence="2" key="1">
    <citation type="submission" date="2016-10" db="EMBL/GenBank/DDBJ databases">
        <authorList>
            <person name="Varghese N."/>
            <person name="Submissions S."/>
        </authorList>
    </citation>
    <scope>NUCLEOTIDE SEQUENCE [LARGE SCALE GENOMIC DNA]</scope>
    <source>
        <strain evidence="2">IBRC-M 10403</strain>
    </source>
</reference>